<dbReference type="PRINTS" id="PR00368">
    <property type="entry name" value="FADPNR"/>
</dbReference>
<dbReference type="EMBL" id="JAATWM020000010">
    <property type="protein sequence ID" value="KAF9878627.1"/>
    <property type="molecule type" value="Genomic_DNA"/>
</dbReference>
<comment type="caution">
    <text evidence="5">The sequence shown here is derived from an EMBL/GenBank/DDBJ whole genome shotgun (WGS) entry which is preliminary data.</text>
</comment>
<dbReference type="SUPFAM" id="SSF51905">
    <property type="entry name" value="FAD/NAD(P)-binding domain"/>
    <property type="match status" value="3"/>
</dbReference>
<dbReference type="InterPro" id="IPR020946">
    <property type="entry name" value="Flavin_mOase-like"/>
</dbReference>
<keyword evidence="3" id="KW-0274">FAD</keyword>
<organism evidence="5 6">
    <name type="scientific">Colletotrichum karsti</name>
    <dbReference type="NCBI Taxonomy" id="1095194"/>
    <lineage>
        <taxon>Eukaryota</taxon>
        <taxon>Fungi</taxon>
        <taxon>Dikarya</taxon>
        <taxon>Ascomycota</taxon>
        <taxon>Pezizomycotina</taxon>
        <taxon>Sordariomycetes</taxon>
        <taxon>Hypocreomycetidae</taxon>
        <taxon>Glomerellales</taxon>
        <taxon>Glomerellaceae</taxon>
        <taxon>Colletotrichum</taxon>
        <taxon>Colletotrichum boninense species complex</taxon>
    </lineage>
</organism>
<keyword evidence="6" id="KW-1185">Reference proteome</keyword>
<evidence type="ECO:0008006" key="7">
    <source>
        <dbReference type="Google" id="ProtNLM"/>
    </source>
</evidence>
<dbReference type="RefSeq" id="XP_038748088.1">
    <property type="nucleotide sequence ID" value="XM_038886838.1"/>
</dbReference>
<evidence type="ECO:0000256" key="1">
    <source>
        <dbReference type="ARBA" id="ARBA00010139"/>
    </source>
</evidence>
<reference evidence="5" key="2">
    <citation type="submission" date="2020-11" db="EMBL/GenBank/DDBJ databases">
        <title>Whole genome sequencing of Colletotrichum sp.</title>
        <authorList>
            <person name="Li H."/>
        </authorList>
    </citation>
    <scope>NUCLEOTIDE SEQUENCE</scope>
    <source>
        <strain evidence="5">CkLH20</strain>
    </source>
</reference>
<name>A0A9P6LNK2_9PEZI</name>
<evidence type="ECO:0000313" key="5">
    <source>
        <dbReference type="EMBL" id="KAF9878627.1"/>
    </source>
</evidence>
<dbReference type="GO" id="GO:0050661">
    <property type="term" value="F:NADP binding"/>
    <property type="evidence" value="ECO:0007669"/>
    <property type="project" value="InterPro"/>
</dbReference>
<sequence length="579" mass="64629">MTIRQAQPTAVEFKEQHHSQQTPVRIIHVGAGAAGLLAAFKAQKTLRDFSLVCYEKNAGVGGTWYENRYPGCGCDVPAHSYTFSFEPNPDWSGFYVPSSEILAYMEAFADKYGLRRFIQLETTVLGAEWDDAAGEWVVELKRKDGTVFTDRCNVLINGSGPLNKWKMPDIPGIETYKGQICHSSNWDAGFDWKNKRVAVIGSGASGVQVTPQLANGSKSLTLFARSIQWLTPSLGLQDIPVPGVAAEDAQPPGPLGKHLYTDAEKRALREDSAGLLEYRKKVDQELQRWFGVFLRDSVVSKAAMEAMAEGIRARFGAEHRELADAFVPEFGPGCRRNTASTEGFIEALVRDNVTTVRDNITRFTDSGLTTADGRDFEFDMIVCCTGFDVAYTPHFPVKGRGGIKMREAWAEKPRVYLTMATPGFPNFFHIGGPTGNWGSGCVLASHEVQVDYAIQACLKISAERLHSIAPKPGPTEQYMAYNAAWHRAFSHWADECRSWYKNGGRPDGEVMLWCGSMLHMMKTLRAPRWEDYEIRYREANMWAFFGGWGRTELEVKAEAGEAVDLSPFVRQADEFYLIE</sequence>
<dbReference type="PANTHER" id="PTHR42877:SF8">
    <property type="entry name" value="MONOOXYGENASE"/>
    <property type="match status" value="1"/>
</dbReference>
<keyword evidence="2" id="KW-0285">Flavoprotein</keyword>
<evidence type="ECO:0000256" key="2">
    <source>
        <dbReference type="ARBA" id="ARBA00022630"/>
    </source>
</evidence>
<dbReference type="AlphaFoldDB" id="A0A9P6LNK2"/>
<reference evidence="5" key="1">
    <citation type="submission" date="2020-03" db="EMBL/GenBank/DDBJ databases">
        <authorList>
            <person name="He L."/>
        </authorList>
    </citation>
    <scope>NUCLEOTIDE SEQUENCE</scope>
    <source>
        <strain evidence="5">CkLH20</strain>
    </source>
</reference>
<keyword evidence="4" id="KW-0560">Oxidoreductase</keyword>
<dbReference type="Gene3D" id="3.50.50.60">
    <property type="entry name" value="FAD/NAD(P)-binding domain"/>
    <property type="match status" value="2"/>
</dbReference>
<dbReference type="Pfam" id="PF00743">
    <property type="entry name" value="FMO-like"/>
    <property type="match status" value="1"/>
</dbReference>
<dbReference type="GO" id="GO:0004499">
    <property type="term" value="F:N,N-dimethylaniline monooxygenase activity"/>
    <property type="evidence" value="ECO:0007669"/>
    <property type="project" value="InterPro"/>
</dbReference>
<protein>
    <recommendedName>
        <fullName evidence="7">Sterigmatocystin biosynthesis monooxygenase stcW</fullName>
    </recommendedName>
</protein>
<dbReference type="PANTHER" id="PTHR42877">
    <property type="entry name" value="L-ORNITHINE N(5)-MONOOXYGENASE-RELATED"/>
    <property type="match status" value="1"/>
</dbReference>
<evidence type="ECO:0000313" key="6">
    <source>
        <dbReference type="Proteomes" id="UP000781932"/>
    </source>
</evidence>
<evidence type="ECO:0000256" key="3">
    <source>
        <dbReference type="ARBA" id="ARBA00022827"/>
    </source>
</evidence>
<dbReference type="Proteomes" id="UP000781932">
    <property type="component" value="Unassembled WGS sequence"/>
</dbReference>
<proteinExistence type="inferred from homology"/>
<comment type="similarity">
    <text evidence="1">Belongs to the FAD-binding monooxygenase family.</text>
</comment>
<dbReference type="OrthoDB" id="74360at2759"/>
<gene>
    <name evidence="5" type="ORF">CkaCkLH20_04119</name>
</gene>
<dbReference type="GO" id="GO:0050660">
    <property type="term" value="F:flavin adenine dinucleotide binding"/>
    <property type="evidence" value="ECO:0007669"/>
    <property type="project" value="InterPro"/>
</dbReference>
<dbReference type="InterPro" id="IPR036188">
    <property type="entry name" value="FAD/NAD-bd_sf"/>
</dbReference>
<dbReference type="GeneID" id="62159912"/>
<evidence type="ECO:0000256" key="4">
    <source>
        <dbReference type="ARBA" id="ARBA00023002"/>
    </source>
</evidence>
<accession>A0A9P6LNK2</accession>
<dbReference type="InterPro" id="IPR051209">
    <property type="entry name" value="FAD-bind_Monooxygenase_sf"/>
</dbReference>